<protein>
    <submittedName>
        <fullName evidence="2">Uncharacterized protein</fullName>
    </submittedName>
</protein>
<evidence type="ECO:0000256" key="1">
    <source>
        <dbReference type="SAM" id="MobiDB-lite"/>
    </source>
</evidence>
<keyword evidence="3" id="KW-1185">Reference proteome</keyword>
<organism evidence="2 3">
    <name type="scientific">Scyliorhinus torazame</name>
    <name type="common">Cloudy catshark</name>
    <name type="synonym">Catulus torazame</name>
    <dbReference type="NCBI Taxonomy" id="75743"/>
    <lineage>
        <taxon>Eukaryota</taxon>
        <taxon>Metazoa</taxon>
        <taxon>Chordata</taxon>
        <taxon>Craniata</taxon>
        <taxon>Vertebrata</taxon>
        <taxon>Chondrichthyes</taxon>
        <taxon>Elasmobranchii</taxon>
        <taxon>Galeomorphii</taxon>
        <taxon>Galeoidea</taxon>
        <taxon>Carcharhiniformes</taxon>
        <taxon>Scyliorhinidae</taxon>
        <taxon>Scyliorhinus</taxon>
    </lineage>
</organism>
<sequence>ETAFEKLDRGLRKLHQLYFKDATVPVDVLQILQNIESAINRWLDSIGSAAPQKRVSAILKRIKKEKQEKLHEEAMARMKLPAETKRKPLLELAAQREPNRLLGRKLMYRSQPDKDEKKDSADKEVEEEENDESFFFTSAPRLENHCTANRSLL</sequence>
<reference evidence="2 3" key="1">
    <citation type="journal article" date="2018" name="Nat. Ecol. Evol.">
        <title>Shark genomes provide insights into elasmobranch evolution and the origin of vertebrates.</title>
        <authorList>
            <person name="Hara Y"/>
            <person name="Yamaguchi K"/>
            <person name="Onimaru K"/>
            <person name="Kadota M"/>
            <person name="Koyanagi M"/>
            <person name="Keeley SD"/>
            <person name="Tatsumi K"/>
            <person name="Tanaka K"/>
            <person name="Motone F"/>
            <person name="Kageyama Y"/>
            <person name="Nozu R"/>
            <person name="Adachi N"/>
            <person name="Nishimura O"/>
            <person name="Nakagawa R"/>
            <person name="Tanegashima C"/>
            <person name="Kiyatake I"/>
            <person name="Matsumoto R"/>
            <person name="Murakumo K"/>
            <person name="Nishida K"/>
            <person name="Terakita A"/>
            <person name="Kuratani S"/>
            <person name="Sato K"/>
            <person name="Hyodo S Kuraku.S."/>
        </authorList>
    </citation>
    <scope>NUCLEOTIDE SEQUENCE [LARGE SCALE GENOMIC DNA]</scope>
</reference>
<comment type="caution">
    <text evidence="2">The sequence shown here is derived from an EMBL/GenBank/DDBJ whole genome shotgun (WGS) entry which is preliminary data.</text>
</comment>
<feature type="non-terminal residue" evidence="2">
    <location>
        <position position="1"/>
    </location>
</feature>
<proteinExistence type="predicted"/>
<dbReference type="STRING" id="75743.A0A401PZQ0"/>
<dbReference type="OrthoDB" id="10264063at2759"/>
<accession>A0A401PZQ0</accession>
<evidence type="ECO:0000313" key="3">
    <source>
        <dbReference type="Proteomes" id="UP000288216"/>
    </source>
</evidence>
<gene>
    <name evidence="2" type="ORF">scyTo_0018637</name>
</gene>
<name>A0A401PZQ0_SCYTO</name>
<feature type="compositionally biased region" description="Basic and acidic residues" evidence="1">
    <location>
        <begin position="73"/>
        <end position="89"/>
    </location>
</feature>
<dbReference type="AlphaFoldDB" id="A0A401PZQ0"/>
<evidence type="ECO:0000313" key="2">
    <source>
        <dbReference type="EMBL" id="GCB78624.1"/>
    </source>
</evidence>
<dbReference type="EMBL" id="BFAA01013156">
    <property type="protein sequence ID" value="GCB78624.1"/>
    <property type="molecule type" value="Genomic_DNA"/>
</dbReference>
<dbReference type="Proteomes" id="UP000288216">
    <property type="component" value="Unassembled WGS sequence"/>
</dbReference>
<feature type="compositionally biased region" description="Basic and acidic residues" evidence="1">
    <location>
        <begin position="111"/>
        <end position="123"/>
    </location>
</feature>
<feature type="region of interest" description="Disordered" evidence="1">
    <location>
        <begin position="73"/>
        <end position="138"/>
    </location>
</feature>